<dbReference type="InterPro" id="IPR010730">
    <property type="entry name" value="HET"/>
</dbReference>
<dbReference type="AlphaFoldDB" id="A0AAJ0ML47"/>
<evidence type="ECO:0000313" key="2">
    <source>
        <dbReference type="EMBL" id="KAK3364263.1"/>
    </source>
</evidence>
<reference evidence="2" key="1">
    <citation type="journal article" date="2023" name="Mol. Phylogenet. Evol.">
        <title>Genome-scale phylogeny and comparative genomics of the fungal order Sordariales.</title>
        <authorList>
            <person name="Hensen N."/>
            <person name="Bonometti L."/>
            <person name="Westerberg I."/>
            <person name="Brannstrom I.O."/>
            <person name="Guillou S."/>
            <person name="Cros-Aarteil S."/>
            <person name="Calhoun S."/>
            <person name="Haridas S."/>
            <person name="Kuo A."/>
            <person name="Mondo S."/>
            <person name="Pangilinan J."/>
            <person name="Riley R."/>
            <person name="LaButti K."/>
            <person name="Andreopoulos B."/>
            <person name="Lipzen A."/>
            <person name="Chen C."/>
            <person name="Yan M."/>
            <person name="Daum C."/>
            <person name="Ng V."/>
            <person name="Clum A."/>
            <person name="Steindorff A."/>
            <person name="Ohm R.A."/>
            <person name="Martin F."/>
            <person name="Silar P."/>
            <person name="Natvig D.O."/>
            <person name="Lalanne C."/>
            <person name="Gautier V."/>
            <person name="Ament-Velasquez S.L."/>
            <person name="Kruys A."/>
            <person name="Hutchinson M.I."/>
            <person name="Powell A.J."/>
            <person name="Barry K."/>
            <person name="Miller A.N."/>
            <person name="Grigoriev I.V."/>
            <person name="Debuchy R."/>
            <person name="Gladieux P."/>
            <person name="Hiltunen Thoren M."/>
            <person name="Johannesson H."/>
        </authorList>
    </citation>
    <scope>NUCLEOTIDE SEQUENCE</scope>
    <source>
        <strain evidence="2">CBS 955.72</strain>
    </source>
</reference>
<keyword evidence="3" id="KW-1185">Reference proteome</keyword>
<protein>
    <submittedName>
        <fullName evidence="2">Heterokaryon incompatibility protein-domain-containing protein</fullName>
    </submittedName>
</protein>
<proteinExistence type="predicted"/>
<comment type="caution">
    <text evidence="2">The sequence shown here is derived from an EMBL/GenBank/DDBJ whole genome shotgun (WGS) entry which is preliminary data.</text>
</comment>
<dbReference type="Pfam" id="PF06985">
    <property type="entry name" value="HET"/>
    <property type="match status" value="1"/>
</dbReference>
<organism evidence="2 3">
    <name type="scientific">Lasiosphaeria hispida</name>
    <dbReference type="NCBI Taxonomy" id="260671"/>
    <lineage>
        <taxon>Eukaryota</taxon>
        <taxon>Fungi</taxon>
        <taxon>Dikarya</taxon>
        <taxon>Ascomycota</taxon>
        <taxon>Pezizomycotina</taxon>
        <taxon>Sordariomycetes</taxon>
        <taxon>Sordariomycetidae</taxon>
        <taxon>Sordariales</taxon>
        <taxon>Lasiosphaeriaceae</taxon>
        <taxon>Lasiosphaeria</taxon>
    </lineage>
</organism>
<feature type="domain" description="Heterokaryon incompatibility" evidence="1">
    <location>
        <begin position="69"/>
        <end position="216"/>
    </location>
</feature>
<evidence type="ECO:0000259" key="1">
    <source>
        <dbReference type="Pfam" id="PF06985"/>
    </source>
</evidence>
<accession>A0AAJ0ML47</accession>
<dbReference type="Proteomes" id="UP001275084">
    <property type="component" value="Unassembled WGS sequence"/>
</dbReference>
<evidence type="ECO:0000313" key="3">
    <source>
        <dbReference type="Proteomes" id="UP001275084"/>
    </source>
</evidence>
<dbReference type="EMBL" id="JAUIQD010000001">
    <property type="protein sequence ID" value="KAK3364263.1"/>
    <property type="molecule type" value="Genomic_DNA"/>
</dbReference>
<gene>
    <name evidence="2" type="ORF">B0T25DRAFT_443458</name>
</gene>
<dbReference type="PANTHER" id="PTHR33112">
    <property type="entry name" value="DOMAIN PROTEIN, PUTATIVE-RELATED"/>
    <property type="match status" value="1"/>
</dbReference>
<dbReference type="PANTHER" id="PTHR33112:SF10">
    <property type="entry name" value="TOL"/>
    <property type="match status" value="1"/>
</dbReference>
<reference evidence="2" key="2">
    <citation type="submission" date="2023-06" db="EMBL/GenBank/DDBJ databases">
        <authorList>
            <consortium name="Lawrence Berkeley National Laboratory"/>
            <person name="Haridas S."/>
            <person name="Hensen N."/>
            <person name="Bonometti L."/>
            <person name="Westerberg I."/>
            <person name="Brannstrom I.O."/>
            <person name="Guillou S."/>
            <person name="Cros-Aarteil S."/>
            <person name="Calhoun S."/>
            <person name="Kuo A."/>
            <person name="Mondo S."/>
            <person name="Pangilinan J."/>
            <person name="Riley R."/>
            <person name="Labutti K."/>
            <person name="Andreopoulos B."/>
            <person name="Lipzen A."/>
            <person name="Chen C."/>
            <person name="Yanf M."/>
            <person name="Daum C."/>
            <person name="Ng V."/>
            <person name="Clum A."/>
            <person name="Steindorff A."/>
            <person name="Ohm R."/>
            <person name="Martin F."/>
            <person name="Silar P."/>
            <person name="Natvig D."/>
            <person name="Lalanne C."/>
            <person name="Gautier V."/>
            <person name="Ament-Velasquez S.L."/>
            <person name="Kruys A."/>
            <person name="Hutchinson M.I."/>
            <person name="Powell A.J."/>
            <person name="Barry K."/>
            <person name="Miller A.N."/>
            <person name="Grigoriev I.V."/>
            <person name="Debuchy R."/>
            <person name="Gladieux P."/>
            <person name="Thoren M.H."/>
            <person name="Johannesson H."/>
        </authorList>
    </citation>
    <scope>NUCLEOTIDE SEQUENCE</scope>
    <source>
        <strain evidence="2">CBS 955.72</strain>
    </source>
</reference>
<name>A0AAJ0ML47_9PEZI</name>
<feature type="non-terminal residue" evidence="2">
    <location>
        <position position="387"/>
    </location>
</feature>
<sequence>MKSPQTLRQIQRWLRQCDGGCSCPGEGGHQDCSVGLSGEAVEKKTILPSRLVDVRVPRLCITAGRRGQYTALSHRWGGKSPLTTTRTNLDDHKQRIPAQKLPKTFRDAIELTRRLGIRYIWIDSLCIVQDDAGDWAAESKQMGTIYERSYLTIAATSSVDGDGGLFQDTAVHDHVKFPCGSGPGHMYFTNYYPPSEIPMVDMELGPLNTRGWVFQERLLSRRILHFMPAQLYWECLGGIVSQSGLPSDCDAIRHWHRSLELSLRDIRGSLATTHVHPAHPLQLDNTDSGQGFKHDLGHLHFHRAWEQALCYYSTRALTFPSDRLVALQGVMERLQKRTGFGCVLGHWSDSALCFIKSLAWAVAGPLYAYASPASPGPPSPAPSWSWL</sequence>